<organism evidence="13 14">
    <name type="scientific">Thermaerobacter subterraneus DSM 13965</name>
    <dbReference type="NCBI Taxonomy" id="867903"/>
    <lineage>
        <taxon>Bacteria</taxon>
        <taxon>Bacillati</taxon>
        <taxon>Bacillota</taxon>
        <taxon>Clostridia</taxon>
        <taxon>Eubacteriales</taxon>
        <taxon>Clostridiales Family XVII. Incertae Sedis</taxon>
        <taxon>Thermaerobacter</taxon>
    </lineage>
</organism>
<dbReference type="eggNOG" id="COG0550">
    <property type="taxonomic scope" value="Bacteria"/>
</dbReference>
<dbReference type="EMBL" id="AENY02000005">
    <property type="protein sequence ID" value="EKP93688.1"/>
    <property type="molecule type" value="Genomic_DNA"/>
</dbReference>
<keyword evidence="4" id="KW-0863">Zinc-finger</keyword>
<feature type="domain" description="Toprim" evidence="11">
    <location>
        <begin position="3"/>
        <end position="113"/>
    </location>
</feature>
<dbReference type="InterPro" id="IPR013824">
    <property type="entry name" value="Topo_IA_cen_sub1"/>
</dbReference>
<dbReference type="STRING" id="867903.ThesuDRAFT_00285"/>
<dbReference type="InterPro" id="IPR003602">
    <property type="entry name" value="Topo_IA_DNA-bd_dom"/>
</dbReference>
<dbReference type="GO" id="GO:0003677">
    <property type="term" value="F:DNA binding"/>
    <property type="evidence" value="ECO:0007669"/>
    <property type="project" value="UniProtKB-KW"/>
</dbReference>
<evidence type="ECO:0000256" key="4">
    <source>
        <dbReference type="ARBA" id="ARBA00022771"/>
    </source>
</evidence>
<dbReference type="EC" id="5.6.2.1" evidence="10"/>
<dbReference type="SMART" id="SM00437">
    <property type="entry name" value="TOP1Ac"/>
    <property type="match status" value="1"/>
</dbReference>
<proteinExistence type="inferred from homology"/>
<evidence type="ECO:0000259" key="12">
    <source>
        <dbReference type="PROSITE" id="PS52039"/>
    </source>
</evidence>
<dbReference type="GO" id="GO:0005694">
    <property type="term" value="C:chromosome"/>
    <property type="evidence" value="ECO:0007669"/>
    <property type="project" value="InterPro"/>
</dbReference>
<dbReference type="SMART" id="SM00493">
    <property type="entry name" value="TOPRIM"/>
    <property type="match status" value="1"/>
</dbReference>
<feature type="domain" description="Topo IA-type catalytic" evidence="12">
    <location>
        <begin position="129"/>
        <end position="564"/>
    </location>
</feature>
<dbReference type="Gene3D" id="3.40.50.140">
    <property type="match status" value="1"/>
</dbReference>
<comment type="function">
    <text evidence="10">Releases the supercoiling and torsional tension of DNA, which is introduced during the DNA replication and transcription, by transiently cleaving and rejoining one strand of the DNA duplex. Introduces a single-strand break via transesterification at a target site in duplex DNA. The scissile phosphodiester is attacked by the catalytic tyrosine of the enzyme, resulting in the formation of a DNA-(5'-phosphotyrosyl)-enzyme intermediate and the expulsion of a 3'-OH DNA strand. The free DNA strand then undergoes passage around the unbroken strand, thus removing DNA supercoils. Finally, in the religation step, the DNA 3'-OH attacks the covalent intermediate to expel the active-site tyrosine and restore the DNA phosphodiester backbone.</text>
</comment>
<dbReference type="InterPro" id="IPR005733">
    <property type="entry name" value="TopoI_bac-type"/>
</dbReference>
<dbReference type="Proteomes" id="UP000005710">
    <property type="component" value="Unassembled WGS sequence"/>
</dbReference>
<evidence type="ECO:0000256" key="5">
    <source>
        <dbReference type="ARBA" id="ARBA00022833"/>
    </source>
</evidence>
<dbReference type="PROSITE" id="PS50880">
    <property type="entry name" value="TOPRIM"/>
    <property type="match status" value="1"/>
</dbReference>
<dbReference type="InterPro" id="IPR013497">
    <property type="entry name" value="Topo_IA_cen"/>
</dbReference>
<feature type="site" description="Interaction with DNA" evidence="10">
    <location>
        <position position="155"/>
    </location>
</feature>
<dbReference type="PANTHER" id="PTHR42785:SF1">
    <property type="entry name" value="DNA TOPOISOMERASE"/>
    <property type="match status" value="1"/>
</dbReference>
<comment type="subunit">
    <text evidence="10">Monomer.</text>
</comment>
<dbReference type="SUPFAM" id="SSF57783">
    <property type="entry name" value="Zinc beta-ribbon"/>
    <property type="match status" value="2"/>
</dbReference>
<keyword evidence="8 10" id="KW-0238">DNA-binding</keyword>
<keyword evidence="14" id="KW-1185">Reference proteome</keyword>
<evidence type="ECO:0000313" key="14">
    <source>
        <dbReference type="Proteomes" id="UP000005710"/>
    </source>
</evidence>
<comment type="catalytic activity">
    <reaction evidence="1 10">
        <text>ATP-independent breakage of single-stranded DNA, followed by passage and rejoining.</text>
        <dbReference type="EC" id="5.6.2.1"/>
    </reaction>
</comment>
<dbReference type="Gene3D" id="2.70.20.10">
    <property type="entry name" value="Topoisomerase I, domain 3"/>
    <property type="match status" value="1"/>
</dbReference>
<dbReference type="HAMAP" id="MF_00952">
    <property type="entry name" value="Topoisom_1_prok"/>
    <property type="match status" value="1"/>
</dbReference>
<dbReference type="InterPro" id="IPR013826">
    <property type="entry name" value="Topo_IA_cen_sub3"/>
</dbReference>
<keyword evidence="3" id="KW-0479">Metal-binding</keyword>
<keyword evidence="5" id="KW-0862">Zinc</keyword>
<comment type="caution">
    <text evidence="13">The sequence shown here is derived from an EMBL/GenBank/DDBJ whole genome shotgun (WGS) entry which is preliminary data.</text>
</comment>
<dbReference type="PANTHER" id="PTHR42785">
    <property type="entry name" value="DNA TOPOISOMERASE, TYPE IA, CORE"/>
    <property type="match status" value="1"/>
</dbReference>
<dbReference type="GO" id="GO:0008270">
    <property type="term" value="F:zinc ion binding"/>
    <property type="evidence" value="ECO:0007669"/>
    <property type="project" value="UniProtKB-KW"/>
</dbReference>
<dbReference type="NCBIfam" id="TIGR01051">
    <property type="entry name" value="topA_bact"/>
    <property type="match status" value="1"/>
</dbReference>
<feature type="site" description="Interaction with DNA" evidence="10">
    <location>
        <position position="139"/>
    </location>
</feature>
<dbReference type="HOGENOM" id="CLU_002929_4_3_9"/>
<dbReference type="InterPro" id="IPR013825">
    <property type="entry name" value="Topo_IA_cen_sub2"/>
</dbReference>
<feature type="site" description="Interaction with DNA" evidence="10">
    <location>
        <position position="33"/>
    </location>
</feature>
<gene>
    <name evidence="10" type="primary">topA</name>
    <name evidence="13" type="ORF">ThesuDRAFT_00285</name>
</gene>
<feature type="region of interest" description="Interaction with DNA" evidence="10">
    <location>
        <begin position="163"/>
        <end position="168"/>
    </location>
</feature>
<feature type="active site" description="O-(5'-phospho-DNA)-tyrosine intermediate" evidence="10">
    <location>
        <position position="300"/>
    </location>
</feature>
<dbReference type="Pfam" id="PF01396">
    <property type="entry name" value="Zn_ribbon_Top1"/>
    <property type="match status" value="3"/>
</dbReference>
<dbReference type="Pfam" id="PF01131">
    <property type="entry name" value="Topoisom_bac"/>
    <property type="match status" value="1"/>
</dbReference>
<dbReference type="InterPro" id="IPR000380">
    <property type="entry name" value="Topo_IA"/>
</dbReference>
<dbReference type="InterPro" id="IPR023406">
    <property type="entry name" value="Topo_IA_AS"/>
</dbReference>
<dbReference type="InterPro" id="IPR034149">
    <property type="entry name" value="TOPRIM_TopoI"/>
</dbReference>
<feature type="site" description="Interaction with DNA" evidence="10">
    <location>
        <position position="148"/>
    </location>
</feature>
<evidence type="ECO:0000256" key="2">
    <source>
        <dbReference type="ARBA" id="ARBA00009446"/>
    </source>
</evidence>
<evidence type="ECO:0000259" key="11">
    <source>
        <dbReference type="PROSITE" id="PS50880"/>
    </source>
</evidence>
<evidence type="ECO:0000256" key="6">
    <source>
        <dbReference type="ARBA" id="ARBA00022842"/>
    </source>
</evidence>
<evidence type="ECO:0000256" key="9">
    <source>
        <dbReference type="ARBA" id="ARBA00023235"/>
    </source>
</evidence>
<reference evidence="13" key="1">
    <citation type="submission" date="2010-10" db="EMBL/GenBank/DDBJ databases">
        <authorList>
            <consortium name="US DOE Joint Genome Institute (JGI-PGF)"/>
            <person name="Lucas S."/>
            <person name="Copeland A."/>
            <person name="Lapidus A."/>
            <person name="Bruce D."/>
            <person name="Goodwin L."/>
            <person name="Pitluck S."/>
            <person name="Kyrpides N."/>
            <person name="Mavromatis K."/>
            <person name="Detter J.C."/>
            <person name="Han C."/>
            <person name="Land M."/>
            <person name="Hauser L."/>
            <person name="Markowitz V."/>
            <person name="Cheng J.-F."/>
            <person name="Hugenholtz P."/>
            <person name="Woyke T."/>
            <person name="Wu D."/>
            <person name="Pukall R."/>
            <person name="Wahrenburg C."/>
            <person name="Brambilla E."/>
            <person name="Klenk H.-P."/>
            <person name="Eisen J.A."/>
        </authorList>
    </citation>
    <scope>NUCLEOTIDE SEQUENCE [LARGE SCALE GENOMIC DNA]</scope>
    <source>
        <strain evidence="13">DSM 13965</strain>
    </source>
</reference>
<sequence length="710" mass="80171">MPRTLIIVESPAKAKTIKKFVGRDYAVEASMGHVRDLPKSQLGVDIDDHFTPHYITIRGKGKLIERLRQQARQVDRVLLATDPDREGEAISWHLCQLLDIDESSPCRIVFHEITREAVRRALKEPRPIDENLVDAQQARRVLDRLVGYKLSPLLWRKVRRGLSAGRVQSVAVRLIVDREEEIEAFTPQEYWTLEADLVRLPGGETFTARYYGDAEGKKELPDRAAVDRLLADLEGRPFSVLGVERKERKRNPAPPFTTSTLQQEAARKLGFTVRRTMRIAQELYEGIELRGEGAVGLVTYIRTDSTRIADQALDEAAAYIAARFGAEFSAPRKQAGRRAAQAQDAHEAIRPTSVAREPDAIKDDLTPDQYKLYRLIWERFVASQMAPAVLDTVTAEIGAGPHRFRATGSTVKFPGFMKLYVEGRDEGGEGEGDEAEGMLPDLAEGDALALKQLRPEQHFTQPPPRYTEAMLVRALEEKGIGRPSTYAPIIETIQERGYVVKEDRRFRPTELGRVVTALLKEHFPDIVDVEFTARMEADLDRIEEGQREWEDVVREFYEPFSATLARAEREIQRVALPVEETDEICEKCGRRMVIKHGRYGRFLACPGFPECRNTRPLVEKTGARCPRCGGEMVQRRSRKGRVFYGCSNYPECDFTTWDRPTAETCPECGTFLVEKRSRQGVRLVCANPQCTYQREGAAETAGAGAGAGRR</sequence>
<evidence type="ECO:0000256" key="7">
    <source>
        <dbReference type="ARBA" id="ARBA00023029"/>
    </source>
</evidence>
<keyword evidence="6" id="KW-0460">Magnesium</keyword>
<feature type="site" description="Interaction with DNA" evidence="10">
    <location>
        <position position="143"/>
    </location>
</feature>
<evidence type="ECO:0000256" key="10">
    <source>
        <dbReference type="HAMAP-Rule" id="MF_00952"/>
    </source>
</evidence>
<dbReference type="PROSITE" id="PS52039">
    <property type="entry name" value="TOPO_IA_2"/>
    <property type="match status" value="1"/>
</dbReference>
<dbReference type="CDD" id="cd00186">
    <property type="entry name" value="TOP1Ac"/>
    <property type="match status" value="1"/>
</dbReference>
<dbReference type="InterPro" id="IPR003601">
    <property type="entry name" value="Topo_IA_2"/>
</dbReference>
<dbReference type="AlphaFoldDB" id="K6PY86"/>
<dbReference type="InterPro" id="IPR028612">
    <property type="entry name" value="Topoisom_1_IA"/>
</dbReference>
<dbReference type="InterPro" id="IPR013498">
    <property type="entry name" value="Topo_IA_Znf"/>
</dbReference>
<dbReference type="Gene3D" id="3.30.65.10">
    <property type="entry name" value="Bacterial Topoisomerase I, domain 1"/>
    <property type="match status" value="2"/>
</dbReference>
<dbReference type="RefSeq" id="WP_006904981.1">
    <property type="nucleotide sequence ID" value="NZ_JH976536.1"/>
</dbReference>
<dbReference type="GO" id="GO:0003917">
    <property type="term" value="F:DNA topoisomerase type I (single strand cut, ATP-independent) activity"/>
    <property type="evidence" value="ECO:0007669"/>
    <property type="project" value="UniProtKB-UniRule"/>
</dbReference>
<dbReference type="CDD" id="cd03363">
    <property type="entry name" value="TOPRIM_TopoIA_TopoI"/>
    <property type="match status" value="1"/>
</dbReference>
<dbReference type="Gene3D" id="1.10.290.10">
    <property type="entry name" value="Topoisomerase I, domain 4"/>
    <property type="match status" value="1"/>
</dbReference>
<dbReference type="InterPro" id="IPR023405">
    <property type="entry name" value="Topo_IA_core_domain"/>
</dbReference>
<keyword evidence="9 10" id="KW-0413">Isomerase</keyword>
<dbReference type="SMART" id="SM00436">
    <property type="entry name" value="TOP1Bc"/>
    <property type="match status" value="1"/>
</dbReference>
<dbReference type="InterPro" id="IPR006171">
    <property type="entry name" value="TOPRIM_dom"/>
</dbReference>
<name>K6PY86_9FIRM</name>
<evidence type="ECO:0000313" key="13">
    <source>
        <dbReference type="EMBL" id="EKP93688.1"/>
    </source>
</evidence>
<dbReference type="SUPFAM" id="SSF56712">
    <property type="entry name" value="Prokaryotic type I DNA topoisomerase"/>
    <property type="match status" value="1"/>
</dbReference>
<evidence type="ECO:0000256" key="1">
    <source>
        <dbReference type="ARBA" id="ARBA00000213"/>
    </source>
</evidence>
<dbReference type="Gene3D" id="1.10.460.10">
    <property type="entry name" value="Topoisomerase I, domain 2"/>
    <property type="match status" value="1"/>
</dbReference>
<accession>K6PY86</accession>
<dbReference type="Pfam" id="PF01751">
    <property type="entry name" value="Toprim"/>
    <property type="match status" value="1"/>
</dbReference>
<dbReference type="GO" id="GO:0006265">
    <property type="term" value="P:DNA topological change"/>
    <property type="evidence" value="ECO:0007669"/>
    <property type="project" value="UniProtKB-UniRule"/>
</dbReference>
<dbReference type="PROSITE" id="PS00396">
    <property type="entry name" value="TOPO_IA_1"/>
    <property type="match status" value="1"/>
</dbReference>
<evidence type="ECO:0000256" key="3">
    <source>
        <dbReference type="ARBA" id="ARBA00022723"/>
    </source>
</evidence>
<feature type="site" description="Interaction with DNA" evidence="10">
    <location>
        <position position="140"/>
    </location>
</feature>
<keyword evidence="7 10" id="KW-0799">Topoisomerase</keyword>
<feature type="site" description="Interaction with DNA" evidence="10">
    <location>
        <position position="302"/>
    </location>
</feature>
<evidence type="ECO:0000256" key="8">
    <source>
        <dbReference type="ARBA" id="ARBA00023125"/>
    </source>
</evidence>
<protein>
    <recommendedName>
        <fullName evidence="10">DNA topoisomerase 1</fullName>
        <ecNumber evidence="10">5.6.2.1</ecNumber>
    </recommendedName>
    <alternativeName>
        <fullName evidence="10">DNA topoisomerase I</fullName>
    </alternativeName>
</protein>
<comment type="similarity">
    <text evidence="2 10">Belongs to the type IA topoisomerase family.</text>
</comment>
<reference evidence="13" key="2">
    <citation type="submission" date="2012-10" db="EMBL/GenBank/DDBJ databases">
        <title>Improved high-quality draft of Thermaerobacter subterraneus C21, DSM 13965.</title>
        <authorList>
            <consortium name="DOE Joint Genome Institute"/>
            <person name="Eisen J."/>
            <person name="Huntemann M."/>
            <person name="Wei C.-L."/>
            <person name="Han J."/>
            <person name="Detter J.C."/>
            <person name="Han C."/>
            <person name="Tapia R."/>
            <person name="Chen A."/>
            <person name="Kyrpides N."/>
            <person name="Mavromatis K."/>
            <person name="Markowitz V."/>
            <person name="Szeto E."/>
            <person name="Ivanova N."/>
            <person name="Mikhailova N."/>
            <person name="Ovchinnikova G."/>
            <person name="Pagani I."/>
            <person name="Pati A."/>
            <person name="Goodwin L."/>
            <person name="Nordberg H.P."/>
            <person name="Cantor M.N."/>
            <person name="Hua S.X."/>
            <person name="Woyke T."/>
            <person name="Eisen J."/>
            <person name="Klenk H.-P."/>
        </authorList>
    </citation>
    <scope>NUCLEOTIDE SEQUENCE [LARGE SCALE GENOMIC DNA]</scope>
    <source>
        <strain evidence="13">DSM 13965</strain>
    </source>
</reference>
<dbReference type="PRINTS" id="PR00417">
    <property type="entry name" value="PRTPISMRASEI"/>
</dbReference>
<dbReference type="OrthoDB" id="9804262at2"/>
<feature type="site" description="Interaction with DNA" evidence="10">
    <location>
        <position position="496"/>
    </location>
</feature>